<evidence type="ECO:0000313" key="18">
    <source>
        <dbReference type="Proteomes" id="UP000289152"/>
    </source>
</evidence>
<dbReference type="STRING" id="5217.A0A4Q1BUK2"/>
<comment type="catalytic activity">
    <reaction evidence="11">
        <text>L-arginyl-[protein] + S-adenosyl-L-methionine = N(omega)-methyl-L-arginyl-[protein] + S-adenosyl-L-homocysteine + H(+)</text>
        <dbReference type="Rhea" id="RHEA:48100"/>
        <dbReference type="Rhea" id="RHEA-COMP:10532"/>
        <dbReference type="Rhea" id="RHEA-COMP:11990"/>
        <dbReference type="ChEBI" id="CHEBI:15378"/>
        <dbReference type="ChEBI" id="CHEBI:29965"/>
        <dbReference type="ChEBI" id="CHEBI:57856"/>
        <dbReference type="ChEBI" id="CHEBI:59789"/>
        <dbReference type="ChEBI" id="CHEBI:65280"/>
    </reaction>
    <physiologicalReaction direction="left-to-right" evidence="11">
        <dbReference type="Rhea" id="RHEA:48101"/>
    </physiologicalReaction>
</comment>
<name>A0A4Q1BUK2_TREME</name>
<evidence type="ECO:0000256" key="6">
    <source>
        <dbReference type="ARBA" id="ARBA00022691"/>
    </source>
</evidence>
<feature type="coiled-coil region" evidence="13">
    <location>
        <begin position="165"/>
        <end position="192"/>
    </location>
</feature>
<dbReference type="OrthoDB" id="7848332at2759"/>
<keyword evidence="13" id="KW-0175">Coiled coil</keyword>
<dbReference type="Gene3D" id="2.70.160.11">
    <property type="entry name" value="Hnrnp arginine n-methyltransferase1"/>
    <property type="match status" value="1"/>
</dbReference>
<dbReference type="InterPro" id="IPR025799">
    <property type="entry name" value="Arg_MeTrfase"/>
</dbReference>
<dbReference type="VEuPathDB" id="FungiDB:TREMEDRAFT_42931"/>
<dbReference type="GO" id="GO:0005829">
    <property type="term" value="C:cytosol"/>
    <property type="evidence" value="ECO:0007669"/>
    <property type="project" value="UniProtKB-SubCell"/>
</dbReference>
<dbReference type="SUPFAM" id="SSF53335">
    <property type="entry name" value="S-adenosyl-L-methionine-dependent methyltransferases"/>
    <property type="match status" value="1"/>
</dbReference>
<dbReference type="Pfam" id="PF21137">
    <property type="entry name" value="ANM3_C2H2_Zf"/>
    <property type="match status" value="1"/>
</dbReference>
<dbReference type="EC" id="2.1.1.319" evidence="2"/>
<evidence type="ECO:0000259" key="16">
    <source>
        <dbReference type="Pfam" id="PF22528"/>
    </source>
</evidence>
<dbReference type="Pfam" id="PF22528">
    <property type="entry name" value="PRMT_C"/>
    <property type="match status" value="2"/>
</dbReference>
<dbReference type="GO" id="GO:0008270">
    <property type="term" value="F:zinc ion binding"/>
    <property type="evidence" value="ECO:0007669"/>
    <property type="project" value="UniProtKB-KW"/>
</dbReference>
<dbReference type="InterPro" id="IPR029063">
    <property type="entry name" value="SAM-dependent_MTases_sf"/>
</dbReference>
<evidence type="ECO:0000256" key="7">
    <source>
        <dbReference type="ARBA" id="ARBA00022723"/>
    </source>
</evidence>
<comment type="subcellular location">
    <subcellularLocation>
        <location evidence="1">Cytoplasm</location>
        <location evidence="1">Cytosol</location>
    </subcellularLocation>
</comment>
<dbReference type="SUPFAM" id="SSF57667">
    <property type="entry name" value="beta-beta-alpha zinc fingers"/>
    <property type="match status" value="1"/>
</dbReference>
<dbReference type="PANTHER" id="PTHR11006">
    <property type="entry name" value="PROTEIN ARGININE N-METHYLTRANSFERASE"/>
    <property type="match status" value="1"/>
</dbReference>
<protein>
    <recommendedName>
        <fullName evidence="2">type I protein arginine methyltransferase</fullName>
        <ecNumber evidence="2">2.1.1.319</ecNumber>
    </recommendedName>
</protein>
<dbReference type="Proteomes" id="UP000289152">
    <property type="component" value="Unassembled WGS sequence"/>
</dbReference>
<dbReference type="GO" id="GO:0005634">
    <property type="term" value="C:nucleus"/>
    <property type="evidence" value="ECO:0007669"/>
    <property type="project" value="TreeGrafter"/>
</dbReference>
<dbReference type="InParanoid" id="A0A4Q1BUK2"/>
<accession>A0A4Q1BUK2</accession>
<dbReference type="Pfam" id="PF06325">
    <property type="entry name" value="PrmA"/>
    <property type="match status" value="1"/>
</dbReference>
<dbReference type="InterPro" id="IPR036236">
    <property type="entry name" value="Znf_C2H2_sf"/>
</dbReference>
<evidence type="ECO:0000256" key="11">
    <source>
        <dbReference type="ARBA" id="ARBA00049303"/>
    </source>
</evidence>
<feature type="domain" description="Protein arginine N-methyltransferase 3-like C2H2 zinc finger" evidence="15">
    <location>
        <begin position="75"/>
        <end position="119"/>
    </location>
</feature>
<keyword evidence="5 12" id="KW-0808">Transferase</keyword>
<comment type="caution">
    <text evidence="17">The sequence shown here is derived from an EMBL/GenBank/DDBJ whole genome shotgun (WGS) entry which is preliminary data.</text>
</comment>
<feature type="region of interest" description="Disordered" evidence="14">
    <location>
        <begin position="12"/>
        <end position="36"/>
    </location>
</feature>
<evidence type="ECO:0000256" key="4">
    <source>
        <dbReference type="ARBA" id="ARBA00022603"/>
    </source>
</evidence>
<keyword evidence="8" id="KW-0863">Zinc-finger</keyword>
<dbReference type="InterPro" id="IPR049482">
    <property type="entry name" value="ANM3-like_C2H2_Zf"/>
</dbReference>
<keyword evidence="4 12" id="KW-0489">Methyltransferase</keyword>
<gene>
    <name evidence="17" type="ORF">M231_00802</name>
</gene>
<evidence type="ECO:0000313" key="17">
    <source>
        <dbReference type="EMBL" id="RXK41803.1"/>
    </source>
</evidence>
<reference evidence="17 18" key="1">
    <citation type="submission" date="2016-06" db="EMBL/GenBank/DDBJ databases">
        <title>Evolution of pathogenesis and genome organization in the Tremellales.</title>
        <authorList>
            <person name="Cuomo C."/>
            <person name="Litvintseva A."/>
            <person name="Heitman J."/>
            <person name="Chen Y."/>
            <person name="Sun S."/>
            <person name="Springer D."/>
            <person name="Dromer F."/>
            <person name="Young S."/>
            <person name="Zeng Q."/>
            <person name="Chapman S."/>
            <person name="Gujja S."/>
            <person name="Saif S."/>
            <person name="Birren B."/>
        </authorList>
    </citation>
    <scope>NUCLEOTIDE SEQUENCE [LARGE SCALE GENOMIC DNA]</scope>
    <source>
        <strain evidence="17 18">ATCC 28783</strain>
    </source>
</reference>
<feature type="domain" description="Protein arginine N-methyltransferase" evidence="16">
    <location>
        <begin position="372"/>
        <end position="473"/>
    </location>
</feature>
<evidence type="ECO:0000256" key="13">
    <source>
        <dbReference type="SAM" id="Coils"/>
    </source>
</evidence>
<evidence type="ECO:0000256" key="3">
    <source>
        <dbReference type="ARBA" id="ARBA00022490"/>
    </source>
</evidence>
<feature type="domain" description="Protein arginine N-methyltransferase" evidence="16">
    <location>
        <begin position="512"/>
        <end position="569"/>
    </location>
</feature>
<evidence type="ECO:0000256" key="8">
    <source>
        <dbReference type="ARBA" id="ARBA00022771"/>
    </source>
</evidence>
<dbReference type="FunFam" id="3.40.50.150:FF:000003">
    <property type="entry name" value="Blast:Protein arginine N-methyltransferase 1"/>
    <property type="match status" value="1"/>
</dbReference>
<dbReference type="InterPro" id="IPR055135">
    <property type="entry name" value="PRMT_dom"/>
</dbReference>
<dbReference type="AlphaFoldDB" id="A0A4Q1BUK2"/>
<evidence type="ECO:0000256" key="5">
    <source>
        <dbReference type="ARBA" id="ARBA00022679"/>
    </source>
</evidence>
<keyword evidence="9" id="KW-0862">Zinc</keyword>
<dbReference type="EMBL" id="SDIL01000005">
    <property type="protein sequence ID" value="RXK41803.1"/>
    <property type="molecule type" value="Genomic_DNA"/>
</dbReference>
<evidence type="ECO:0000259" key="15">
    <source>
        <dbReference type="Pfam" id="PF21137"/>
    </source>
</evidence>
<keyword evidence="7" id="KW-0479">Metal-binding</keyword>
<sequence length="589" mass="65985">MTYRLTEETIGLVSTQDDSGSESTDSDERASDWVSSLGEAERTKSLFSDEILDNAKLELVYDLENHGFDLMKEYKRLDLDFYGRMRYVNLIRAEGLNPDQAKSLSSQDPRLKDDAFLHPVIPDDPLLQLDFEDSWSDDDSPDVRSREEIPSGSSLVKERVESDGKGDIERQLVDAEKEIERLQELLRESLVDDDTSDSGESASMTLVRKLGQKGKGKGKERDDDTHYFESYEHNDIHEIMLKDTVRTMSYATFILSNPQVFRGATVMDVGCGTGILSMFAARAGAKKVYGIEASALAGKARENVKKNGFGDIITIIQGKVEETSLPVLKVDIIISEWMGYMLLYESMLDSVLVARDKFLSNTGLMVPSQTRLVISGITAEKVWAERVKFWSSVYGFDMATMSDTYFDEGLTEVVDPEEVMTTESIIKDINSHSATIDSLDFHSSFQIHSTTTEPITLRAFMVHFNTFFSPLSGQASHVSSEHTVDLVKYENTNIAEPIHPPHVDREGKVGTEVSFTTGPKGRETHWKQVVFLLRNSIVLQPGQSIIGQFHCRKSPTNSRELDVEIHFSVSVNGKVSEGSIVTVQSYKVR</sequence>
<keyword evidence="6 12" id="KW-0949">S-adenosyl-L-methionine</keyword>
<feature type="compositionally biased region" description="Acidic residues" evidence="14">
    <location>
        <begin position="131"/>
        <end position="140"/>
    </location>
</feature>
<dbReference type="Gene3D" id="3.40.50.150">
    <property type="entry name" value="Vaccinia Virus protein VP39"/>
    <property type="match status" value="1"/>
</dbReference>
<evidence type="ECO:0000256" key="1">
    <source>
        <dbReference type="ARBA" id="ARBA00004514"/>
    </source>
</evidence>
<evidence type="ECO:0000256" key="14">
    <source>
        <dbReference type="SAM" id="MobiDB-lite"/>
    </source>
</evidence>
<evidence type="ECO:0000256" key="10">
    <source>
        <dbReference type="ARBA" id="ARBA00047384"/>
    </source>
</evidence>
<dbReference type="PROSITE" id="PS51678">
    <property type="entry name" value="SAM_MT_PRMT"/>
    <property type="match status" value="1"/>
</dbReference>
<dbReference type="FunCoup" id="A0A4Q1BUK2">
    <property type="interactions" value="151"/>
</dbReference>
<keyword evidence="18" id="KW-1185">Reference proteome</keyword>
<feature type="compositionally biased region" description="Low complexity" evidence="14">
    <location>
        <begin position="14"/>
        <end position="23"/>
    </location>
</feature>
<keyword evidence="3" id="KW-0963">Cytoplasm</keyword>
<dbReference type="GO" id="GO:0032259">
    <property type="term" value="P:methylation"/>
    <property type="evidence" value="ECO:0007669"/>
    <property type="project" value="UniProtKB-KW"/>
</dbReference>
<dbReference type="GO" id="GO:0042054">
    <property type="term" value="F:histone methyltransferase activity"/>
    <property type="evidence" value="ECO:0007669"/>
    <property type="project" value="TreeGrafter"/>
</dbReference>
<evidence type="ECO:0000256" key="2">
    <source>
        <dbReference type="ARBA" id="ARBA00011925"/>
    </source>
</evidence>
<dbReference type="GO" id="GO:0035242">
    <property type="term" value="F:protein-arginine omega-N asymmetric methyltransferase activity"/>
    <property type="evidence" value="ECO:0007669"/>
    <property type="project" value="UniProtKB-EC"/>
</dbReference>
<dbReference type="CDD" id="cd02440">
    <property type="entry name" value="AdoMet_MTases"/>
    <property type="match status" value="1"/>
</dbReference>
<organism evidence="17 18">
    <name type="scientific">Tremella mesenterica</name>
    <name type="common">Jelly fungus</name>
    <dbReference type="NCBI Taxonomy" id="5217"/>
    <lineage>
        <taxon>Eukaryota</taxon>
        <taxon>Fungi</taxon>
        <taxon>Dikarya</taxon>
        <taxon>Basidiomycota</taxon>
        <taxon>Agaricomycotina</taxon>
        <taxon>Tremellomycetes</taxon>
        <taxon>Tremellales</taxon>
        <taxon>Tremellaceae</taxon>
        <taxon>Tremella</taxon>
    </lineage>
</organism>
<comment type="catalytic activity">
    <reaction evidence="10">
        <text>L-arginyl-[protein] + 2 S-adenosyl-L-methionine = N(omega),N(omega)-dimethyl-L-arginyl-[protein] + 2 S-adenosyl-L-homocysteine + 2 H(+)</text>
        <dbReference type="Rhea" id="RHEA:48096"/>
        <dbReference type="Rhea" id="RHEA-COMP:10532"/>
        <dbReference type="Rhea" id="RHEA-COMP:11991"/>
        <dbReference type="ChEBI" id="CHEBI:15378"/>
        <dbReference type="ChEBI" id="CHEBI:29965"/>
        <dbReference type="ChEBI" id="CHEBI:57856"/>
        <dbReference type="ChEBI" id="CHEBI:59789"/>
        <dbReference type="ChEBI" id="CHEBI:61897"/>
        <dbReference type="EC" id="2.1.1.319"/>
    </reaction>
    <physiologicalReaction direction="left-to-right" evidence="10">
        <dbReference type="Rhea" id="RHEA:48097"/>
    </physiologicalReaction>
</comment>
<proteinExistence type="predicted"/>
<evidence type="ECO:0000256" key="9">
    <source>
        <dbReference type="ARBA" id="ARBA00022833"/>
    </source>
</evidence>
<feature type="region of interest" description="Disordered" evidence="14">
    <location>
        <begin position="131"/>
        <end position="163"/>
    </location>
</feature>
<evidence type="ECO:0000256" key="12">
    <source>
        <dbReference type="PROSITE-ProRule" id="PRU01015"/>
    </source>
</evidence>
<dbReference type="PANTHER" id="PTHR11006:SF53">
    <property type="entry name" value="PROTEIN ARGININE N-METHYLTRANSFERASE 3"/>
    <property type="match status" value="1"/>
</dbReference>